<dbReference type="Gene3D" id="3.40.50.720">
    <property type="entry name" value="NAD(P)-binding Rossmann-like Domain"/>
    <property type="match status" value="1"/>
</dbReference>
<accession>A0A0G2H1H6</accession>
<evidence type="ECO:0000313" key="5">
    <source>
        <dbReference type="Proteomes" id="UP000053317"/>
    </source>
</evidence>
<dbReference type="PANTHER" id="PTHR42748">
    <property type="entry name" value="NITROGEN METABOLITE REPRESSION PROTEIN NMRA FAMILY MEMBER"/>
    <property type="match status" value="1"/>
</dbReference>
<sequence length="330" mass="36402">MSSPTKIITVFGATGNQGSSVIKTLLSHPSLASQYHIRGITRDVNKPSAQALRSQGVEPIQADLSDPTSLRLALKDSHSVFAVTNYWDTMSKENEIQQGKNIVDACLSSDSAVQHLILSTLPNVTQLTNNQLTNVEHFDSKAEVSAYAEAHKKSPSSNKNLIVTHFMPGYFSSNIKSTISIDPSSGLPTCMLPFDRTATKVPLFSPRDDTGPYVVGALVLSAAADGAFIQAVSDWKTPAEIVSVITHYNRGTPEVQFKELPADVWAKFLPLPEHAQIEMAENMILVKDWSYFGKGAEKLQKEIDEKFLLKGEKKVGWEEFVKRNGPWEWK</sequence>
<dbReference type="AlphaFoldDB" id="A0A0G2H1H6"/>
<evidence type="ECO:0000256" key="1">
    <source>
        <dbReference type="ARBA" id="ARBA00006328"/>
    </source>
</evidence>
<dbReference type="SUPFAM" id="SSF51735">
    <property type="entry name" value="NAD(P)-binding Rossmann-fold domains"/>
    <property type="match status" value="1"/>
</dbReference>
<name>A0A0G2H1H6_PHACM</name>
<dbReference type="Gene3D" id="3.90.25.10">
    <property type="entry name" value="UDP-galactose 4-epimerase, domain 1"/>
    <property type="match status" value="1"/>
</dbReference>
<reference evidence="4 5" key="2">
    <citation type="submission" date="2015-05" db="EMBL/GenBank/DDBJ databases">
        <authorList>
            <person name="Morales-Cruz A."/>
            <person name="Amrine K.C."/>
            <person name="Cantu D."/>
        </authorList>
    </citation>
    <scope>NUCLEOTIDE SEQUENCE [LARGE SCALE GENOMIC DNA]</scope>
    <source>
        <strain evidence="4">UCRPC4</strain>
    </source>
</reference>
<dbReference type="OrthoDB" id="3358371at2759"/>
<keyword evidence="2" id="KW-0521">NADP</keyword>
<dbReference type="InterPro" id="IPR036291">
    <property type="entry name" value="NAD(P)-bd_dom_sf"/>
</dbReference>
<dbReference type="Proteomes" id="UP000053317">
    <property type="component" value="Unassembled WGS sequence"/>
</dbReference>
<evidence type="ECO:0000256" key="2">
    <source>
        <dbReference type="ARBA" id="ARBA00022857"/>
    </source>
</evidence>
<dbReference type="PANTHER" id="PTHR42748:SF31">
    <property type="entry name" value="NMRA-LIKE DOMAIN-CONTAINING PROTEIN-RELATED"/>
    <property type="match status" value="1"/>
</dbReference>
<dbReference type="InterPro" id="IPR008030">
    <property type="entry name" value="NmrA-like"/>
</dbReference>
<protein>
    <submittedName>
        <fullName evidence="4">Putative family transcriptional regulator</fullName>
    </submittedName>
</protein>
<gene>
    <name evidence="4" type="ORF">UCRPC4_g03160</name>
</gene>
<reference evidence="4 5" key="1">
    <citation type="submission" date="2015-05" db="EMBL/GenBank/DDBJ databases">
        <title>Distinctive expansion of gene families associated with plant cell wall degradation and secondary metabolism in the genomes of grapevine trunk pathogens.</title>
        <authorList>
            <person name="Lawrence D.P."/>
            <person name="Travadon R."/>
            <person name="Rolshausen P.E."/>
            <person name="Baumgartner K."/>
        </authorList>
    </citation>
    <scope>NUCLEOTIDE SEQUENCE [LARGE SCALE GENOMIC DNA]</scope>
    <source>
        <strain evidence="4">UCRPC4</strain>
    </source>
</reference>
<comment type="caution">
    <text evidence="4">The sequence shown here is derived from an EMBL/GenBank/DDBJ whole genome shotgun (WGS) entry which is preliminary data.</text>
</comment>
<organism evidence="4 5">
    <name type="scientific">Phaeomoniella chlamydospora</name>
    <name type="common">Phaeoacremonium chlamydosporum</name>
    <dbReference type="NCBI Taxonomy" id="158046"/>
    <lineage>
        <taxon>Eukaryota</taxon>
        <taxon>Fungi</taxon>
        <taxon>Dikarya</taxon>
        <taxon>Ascomycota</taxon>
        <taxon>Pezizomycotina</taxon>
        <taxon>Eurotiomycetes</taxon>
        <taxon>Chaetothyriomycetidae</taxon>
        <taxon>Phaeomoniellales</taxon>
        <taxon>Phaeomoniellaceae</taxon>
        <taxon>Phaeomoniella</taxon>
    </lineage>
</organism>
<dbReference type="GO" id="GO:0005634">
    <property type="term" value="C:nucleus"/>
    <property type="evidence" value="ECO:0007669"/>
    <property type="project" value="TreeGrafter"/>
</dbReference>
<dbReference type="CDD" id="cd05251">
    <property type="entry name" value="NmrA_like_SDR_a"/>
    <property type="match status" value="1"/>
</dbReference>
<proteinExistence type="inferred from homology"/>
<evidence type="ECO:0000259" key="3">
    <source>
        <dbReference type="Pfam" id="PF05368"/>
    </source>
</evidence>
<keyword evidence="5" id="KW-1185">Reference proteome</keyword>
<feature type="domain" description="NmrA-like" evidence="3">
    <location>
        <begin position="5"/>
        <end position="320"/>
    </location>
</feature>
<dbReference type="EMBL" id="LCWF01000074">
    <property type="protein sequence ID" value="KKY22660.1"/>
    <property type="molecule type" value="Genomic_DNA"/>
</dbReference>
<dbReference type="InterPro" id="IPR051164">
    <property type="entry name" value="NmrA-like_oxidored"/>
</dbReference>
<evidence type="ECO:0000313" key="4">
    <source>
        <dbReference type="EMBL" id="KKY22660.1"/>
    </source>
</evidence>
<comment type="similarity">
    <text evidence="1">Belongs to the NmrA-type oxidoreductase family.</text>
</comment>
<dbReference type="Pfam" id="PF05368">
    <property type="entry name" value="NmrA"/>
    <property type="match status" value="1"/>
</dbReference>